<evidence type="ECO:0000313" key="1">
    <source>
        <dbReference type="EMBL" id="WYY00074.1"/>
    </source>
</evidence>
<reference evidence="1 2" key="1">
    <citation type="submission" date="2023-09" db="EMBL/GenBank/DDBJ databases">
        <authorList>
            <person name="Golyshina O.V."/>
            <person name="Lunev E.A."/>
            <person name="Bargiela R."/>
            <person name="Gaines M.C."/>
            <person name="Daum B."/>
            <person name="Bale N.J."/>
            <person name="Koenen M."/>
            <person name="Sinninghe Damst J.S."/>
            <person name="Yakimov M."/>
            <person name="Golyshin P.N."/>
        </authorList>
    </citation>
    <scope>NUCLEOTIDE SEQUENCE [LARGE SCALE GENOMIC DNA]</scope>
    <source>
        <strain evidence="1 2">M1</strain>
    </source>
</reference>
<proteinExistence type="predicted"/>
<dbReference type="EMBL" id="CP133772">
    <property type="protein sequence ID" value="WYY00074.1"/>
    <property type="molecule type" value="Genomic_DNA"/>
</dbReference>
<dbReference type="RefSeq" id="WP_393972026.1">
    <property type="nucleotide sequence ID" value="NZ_CP133772.1"/>
</dbReference>
<dbReference type="KEGG" id="omr:OXIME_000627"/>
<gene>
    <name evidence="1" type="ORF">OXIME_000627</name>
</gene>
<protein>
    <submittedName>
        <fullName evidence="1">Uncharacterized protein</fullName>
    </submittedName>
</protein>
<organism evidence="1 2">
    <name type="scientific">Oxyplasma meridianum</name>
    <dbReference type="NCBI Taxonomy" id="3073602"/>
    <lineage>
        <taxon>Archaea</taxon>
        <taxon>Methanobacteriati</taxon>
        <taxon>Thermoplasmatota</taxon>
        <taxon>Thermoplasmata</taxon>
        <taxon>Thermoplasmatales</taxon>
        <taxon>Thermoplasmataceae</taxon>
        <taxon>Oxyplasma</taxon>
    </lineage>
</organism>
<dbReference type="Proteomes" id="UP001451606">
    <property type="component" value="Chromosome"/>
</dbReference>
<sequence length="309" mass="36218">MILDAKNTSVVLHREKLGFKLFIPGNFEYRDMSLRIKDRKWDTFRFFSSVDGISLRVKEFFLDWFYTGFPKSLLSSFIGTYSPVQHAITKNGIIFYGKNYRGNDSVSLNINGTQIEVESTVPAPINLFMELIDDLHPYQGVDFDCSMPFLRRSFYAAGKHGDWYEDNRISRMKWENPRKEAVIKIAGIQLSASSVGNFGNGEFHRIIVLENDCFNKVSWIDFCTFPNSIDQSFYNIRKECCLFDSFIFEENRKYVFRKNSGPALYQFFRDGHLYTVSLSPNIPIPELEYWKSIEDLIMQLCWDTFRAYQ</sequence>
<keyword evidence="2" id="KW-1185">Reference proteome</keyword>
<accession>A0AAX4NFM3</accession>
<dbReference type="GeneID" id="95967357"/>
<evidence type="ECO:0000313" key="2">
    <source>
        <dbReference type="Proteomes" id="UP001451606"/>
    </source>
</evidence>
<dbReference type="AlphaFoldDB" id="A0AAX4NFM3"/>
<name>A0AAX4NFM3_9ARCH</name>